<dbReference type="RefSeq" id="WP_115309917.1">
    <property type="nucleotide sequence ID" value="NZ_UHIO01000001.1"/>
</dbReference>
<keyword evidence="2" id="KW-1003">Cell membrane</keyword>
<dbReference type="Pfam" id="PF02687">
    <property type="entry name" value="FtsX"/>
    <property type="match status" value="1"/>
</dbReference>
<comment type="subcellular location">
    <subcellularLocation>
        <location evidence="1">Cell membrane</location>
        <topology evidence="1">Multi-pass membrane protein</topology>
    </subcellularLocation>
</comment>
<dbReference type="EMBL" id="UHIO01000001">
    <property type="protein sequence ID" value="SUP41848.1"/>
    <property type="molecule type" value="Genomic_DNA"/>
</dbReference>
<keyword evidence="3 7" id="KW-0812">Transmembrane</keyword>
<dbReference type="EC" id="3.6.3.-" evidence="10"/>
<dbReference type="Pfam" id="PF12704">
    <property type="entry name" value="MacB_PCD"/>
    <property type="match status" value="1"/>
</dbReference>
<keyword evidence="10" id="KW-0378">Hydrolase</keyword>
<evidence type="ECO:0000259" key="8">
    <source>
        <dbReference type="Pfam" id="PF02687"/>
    </source>
</evidence>
<dbReference type="GO" id="GO:0005524">
    <property type="term" value="F:ATP binding"/>
    <property type="evidence" value="ECO:0007669"/>
    <property type="project" value="UniProtKB-KW"/>
</dbReference>
<evidence type="ECO:0000256" key="5">
    <source>
        <dbReference type="ARBA" id="ARBA00023136"/>
    </source>
</evidence>
<dbReference type="OrthoDB" id="9770099at2"/>
<evidence type="ECO:0000256" key="4">
    <source>
        <dbReference type="ARBA" id="ARBA00022989"/>
    </source>
</evidence>
<feature type="transmembrane region" description="Helical" evidence="7">
    <location>
        <begin position="324"/>
        <end position="350"/>
    </location>
</feature>
<dbReference type="InterPro" id="IPR003838">
    <property type="entry name" value="ABC3_permease_C"/>
</dbReference>
<dbReference type="PANTHER" id="PTHR30572">
    <property type="entry name" value="MEMBRANE COMPONENT OF TRANSPORTER-RELATED"/>
    <property type="match status" value="1"/>
</dbReference>
<evidence type="ECO:0000313" key="11">
    <source>
        <dbReference type="Proteomes" id="UP000255367"/>
    </source>
</evidence>
<dbReference type="InterPro" id="IPR050250">
    <property type="entry name" value="Macrolide_Exporter_MacB"/>
</dbReference>
<evidence type="ECO:0000256" key="3">
    <source>
        <dbReference type="ARBA" id="ARBA00022692"/>
    </source>
</evidence>
<keyword evidence="4 7" id="KW-1133">Transmembrane helix</keyword>
<keyword evidence="11" id="KW-1185">Reference proteome</keyword>
<dbReference type="Proteomes" id="UP000255367">
    <property type="component" value="Unassembled WGS sequence"/>
</dbReference>
<keyword evidence="5 7" id="KW-0472">Membrane</keyword>
<evidence type="ECO:0000259" key="9">
    <source>
        <dbReference type="Pfam" id="PF12704"/>
    </source>
</evidence>
<dbReference type="GO" id="GO:0022857">
    <property type="term" value="F:transmembrane transporter activity"/>
    <property type="evidence" value="ECO:0007669"/>
    <property type="project" value="TreeGrafter"/>
</dbReference>
<keyword evidence="10" id="KW-0067">ATP-binding</keyword>
<keyword evidence="10" id="KW-0547">Nucleotide-binding</keyword>
<feature type="transmembrane region" description="Helical" evidence="7">
    <location>
        <begin position="280"/>
        <end position="303"/>
    </location>
</feature>
<dbReference type="GO" id="GO:0016787">
    <property type="term" value="F:hydrolase activity"/>
    <property type="evidence" value="ECO:0007669"/>
    <property type="project" value="UniProtKB-KW"/>
</dbReference>
<reference evidence="10 11" key="1">
    <citation type="submission" date="2018-06" db="EMBL/GenBank/DDBJ databases">
        <authorList>
            <consortium name="Pathogen Informatics"/>
            <person name="Doyle S."/>
        </authorList>
    </citation>
    <scope>NUCLEOTIDE SEQUENCE [LARGE SCALE GENOMIC DNA]</scope>
    <source>
        <strain evidence="10 11">NCTC12020</strain>
    </source>
</reference>
<dbReference type="GO" id="GO:0005886">
    <property type="term" value="C:plasma membrane"/>
    <property type="evidence" value="ECO:0007669"/>
    <property type="project" value="UniProtKB-SubCell"/>
</dbReference>
<dbReference type="InterPro" id="IPR025857">
    <property type="entry name" value="MacB_PCD"/>
</dbReference>
<evidence type="ECO:0000256" key="6">
    <source>
        <dbReference type="ARBA" id="ARBA00038076"/>
    </source>
</evidence>
<feature type="transmembrane region" description="Helical" evidence="7">
    <location>
        <begin position="21"/>
        <end position="44"/>
    </location>
</feature>
<evidence type="ECO:0000313" key="10">
    <source>
        <dbReference type="EMBL" id="SUP41848.1"/>
    </source>
</evidence>
<protein>
    <submittedName>
        <fullName evidence="10">Macrolide export ATP-binding/permease protein MacB</fullName>
        <ecNumber evidence="10">3.6.3.-</ecNumber>
    </submittedName>
</protein>
<feature type="domain" description="ABC3 transporter permease C-terminal" evidence="8">
    <location>
        <begin position="284"/>
        <end position="397"/>
    </location>
</feature>
<sequence>MYKEGFLMAWASLVANKMRSLLTMLGIIIGVAAVIALVSIGYGVRSQIQDSISSLGSNLLMVYPGAPRTPGVRPTADSQKTIKMEDFTTISHLSDIDMASPVSSGSSYIVIYTNKNWTTSVTGVNSDFQYINNWTVKSGRFITASQVDRRERVAVIGNTVATNLFGSEDPVGKDIRIKNNPYKVIGVLDSKGSGSFGNDQDDVIYIPYTTGMERLQGVDYLRMIYIKAKDGADLDRLQSDVENILRVRHNVKNPELDDFNVRNMATVMETVEQTTATMTLFLGSVAAISLLVGGIGIMNIMLVSVTERTREIGVRKALGATYRVIVMQFLIEAVVISLVGGAIGIVVGIGSSQLISALTGMQTVVSMGPILLSFGFSMAIGLVFGLYPARKAAKLNPIDALHYE</sequence>
<organism evidence="10 11">
    <name type="scientific">Veillonella criceti</name>
    <dbReference type="NCBI Taxonomy" id="103891"/>
    <lineage>
        <taxon>Bacteria</taxon>
        <taxon>Bacillati</taxon>
        <taxon>Bacillota</taxon>
        <taxon>Negativicutes</taxon>
        <taxon>Veillonellales</taxon>
        <taxon>Veillonellaceae</taxon>
        <taxon>Veillonella</taxon>
    </lineage>
</organism>
<comment type="similarity">
    <text evidence="6">Belongs to the ABC-4 integral membrane protein family.</text>
</comment>
<feature type="transmembrane region" description="Helical" evidence="7">
    <location>
        <begin position="370"/>
        <end position="389"/>
    </location>
</feature>
<name>A0A380NIG0_9FIRM</name>
<gene>
    <name evidence="10" type="primary">macB_1</name>
    <name evidence="10" type="ORF">NCTC12020_00689</name>
</gene>
<evidence type="ECO:0000256" key="1">
    <source>
        <dbReference type="ARBA" id="ARBA00004651"/>
    </source>
</evidence>
<accession>A0A380NIG0</accession>
<evidence type="ECO:0000256" key="2">
    <source>
        <dbReference type="ARBA" id="ARBA00022475"/>
    </source>
</evidence>
<feature type="domain" description="MacB-like periplasmic core" evidence="9">
    <location>
        <begin position="20"/>
        <end position="243"/>
    </location>
</feature>
<dbReference type="AlphaFoldDB" id="A0A380NIG0"/>
<evidence type="ECO:0000256" key="7">
    <source>
        <dbReference type="SAM" id="Phobius"/>
    </source>
</evidence>
<dbReference type="PANTHER" id="PTHR30572:SF4">
    <property type="entry name" value="ABC TRANSPORTER PERMEASE YTRF"/>
    <property type="match status" value="1"/>
</dbReference>
<proteinExistence type="inferred from homology"/>